<dbReference type="AlphaFoldDB" id="A0A0B2W1E3"/>
<gene>
    <name evidence="2" type="ORF">Tcan_15520</name>
</gene>
<dbReference type="SUPFAM" id="SSF56601">
    <property type="entry name" value="beta-lactamase/transpeptidase-like"/>
    <property type="match status" value="1"/>
</dbReference>
<proteinExistence type="predicted"/>
<sequence length="114" mass="13343">MTTSCSRLHRPILPVQLLTAPSVVAAFQCKARKDLNQTEFLSWLLDSHPMRRLPGQKHLYSNIGYIFLGRIIEVLSERTYEEFVRQEIFQPLNFSARIGRKQRNNRQDFEVLPA</sequence>
<dbReference type="InterPro" id="IPR050491">
    <property type="entry name" value="AmpC-like"/>
</dbReference>
<dbReference type="Proteomes" id="UP000031036">
    <property type="component" value="Unassembled WGS sequence"/>
</dbReference>
<keyword evidence="3" id="KW-1185">Reference proteome</keyword>
<name>A0A0B2W1E3_TOXCA</name>
<dbReference type="PANTHER" id="PTHR46825">
    <property type="entry name" value="D-ALANYL-D-ALANINE-CARBOXYPEPTIDASE/ENDOPEPTIDASE AMPH"/>
    <property type="match status" value="1"/>
</dbReference>
<dbReference type="Gene3D" id="3.40.710.10">
    <property type="entry name" value="DD-peptidase/beta-lactamase superfamily"/>
    <property type="match status" value="1"/>
</dbReference>
<accession>A0A0B2W1E3</accession>
<dbReference type="PANTHER" id="PTHR46825:SF9">
    <property type="entry name" value="BETA-LACTAMASE-RELATED DOMAIN-CONTAINING PROTEIN"/>
    <property type="match status" value="1"/>
</dbReference>
<evidence type="ECO:0000259" key="1">
    <source>
        <dbReference type="Pfam" id="PF00144"/>
    </source>
</evidence>
<comment type="caution">
    <text evidence="2">The sequence shown here is derived from an EMBL/GenBank/DDBJ whole genome shotgun (WGS) entry which is preliminary data.</text>
</comment>
<organism evidence="2 3">
    <name type="scientific">Toxocara canis</name>
    <name type="common">Canine roundworm</name>
    <dbReference type="NCBI Taxonomy" id="6265"/>
    <lineage>
        <taxon>Eukaryota</taxon>
        <taxon>Metazoa</taxon>
        <taxon>Ecdysozoa</taxon>
        <taxon>Nematoda</taxon>
        <taxon>Chromadorea</taxon>
        <taxon>Rhabditida</taxon>
        <taxon>Spirurina</taxon>
        <taxon>Ascaridomorpha</taxon>
        <taxon>Ascaridoidea</taxon>
        <taxon>Toxocaridae</taxon>
        <taxon>Toxocara</taxon>
    </lineage>
</organism>
<dbReference type="EMBL" id="JPKZ01000429">
    <property type="protein sequence ID" value="KHN87437.1"/>
    <property type="molecule type" value="Genomic_DNA"/>
</dbReference>
<feature type="domain" description="Beta-lactamase-related" evidence="1">
    <location>
        <begin position="17"/>
        <end position="93"/>
    </location>
</feature>
<reference evidence="2 3" key="1">
    <citation type="submission" date="2014-11" db="EMBL/GenBank/DDBJ databases">
        <title>Genetic blueprint of the zoonotic pathogen Toxocara canis.</title>
        <authorList>
            <person name="Zhu X.-Q."/>
            <person name="Korhonen P.K."/>
            <person name="Cai H."/>
            <person name="Young N.D."/>
            <person name="Nejsum P."/>
            <person name="von Samson-Himmelstjerna G."/>
            <person name="Boag P.R."/>
            <person name="Tan P."/>
            <person name="Li Q."/>
            <person name="Min J."/>
            <person name="Yang Y."/>
            <person name="Wang X."/>
            <person name="Fang X."/>
            <person name="Hall R.S."/>
            <person name="Hofmann A."/>
            <person name="Sternberg P.W."/>
            <person name="Jex A.R."/>
            <person name="Gasser R.B."/>
        </authorList>
    </citation>
    <scope>NUCLEOTIDE SEQUENCE [LARGE SCALE GENOMIC DNA]</scope>
    <source>
        <strain evidence="2">PN_DK_2014</strain>
    </source>
</reference>
<dbReference type="OrthoDB" id="5946976at2759"/>
<dbReference type="STRING" id="6265.A0A0B2W1E3"/>
<evidence type="ECO:0000313" key="2">
    <source>
        <dbReference type="EMBL" id="KHN87437.1"/>
    </source>
</evidence>
<evidence type="ECO:0000313" key="3">
    <source>
        <dbReference type="Proteomes" id="UP000031036"/>
    </source>
</evidence>
<dbReference type="OMA" id="LATIGKX"/>
<dbReference type="InterPro" id="IPR012338">
    <property type="entry name" value="Beta-lactam/transpept-like"/>
</dbReference>
<protein>
    <recommendedName>
        <fullName evidence="1">Beta-lactamase-related domain-containing protein</fullName>
    </recommendedName>
</protein>
<dbReference type="InterPro" id="IPR001466">
    <property type="entry name" value="Beta-lactam-related"/>
</dbReference>
<dbReference type="Pfam" id="PF00144">
    <property type="entry name" value="Beta-lactamase"/>
    <property type="match status" value="1"/>
</dbReference>